<dbReference type="Proteomes" id="UP000317263">
    <property type="component" value="Segment"/>
</dbReference>
<proteinExistence type="predicted"/>
<organism evidence="1 2">
    <name type="scientific">Mycobacterium phage Stephig9</name>
    <dbReference type="NCBI Taxonomy" id="2591224"/>
    <lineage>
        <taxon>Viruses</taxon>
        <taxon>Duplodnaviria</taxon>
        <taxon>Heunggongvirae</taxon>
        <taxon>Uroviricota</taxon>
        <taxon>Caudoviricetes</taxon>
        <taxon>Fromanvirus</taxon>
        <taxon>Fromanvirus astro</taxon>
    </lineage>
</organism>
<name>A0A514DHG4_9CAUD</name>
<evidence type="ECO:0000313" key="1">
    <source>
        <dbReference type="EMBL" id="QDH93049.1"/>
    </source>
</evidence>
<gene>
    <name evidence="1" type="primary">87</name>
    <name evidence="1" type="ORF">SEA_STEPHIG9_87</name>
</gene>
<reference evidence="1 2" key="1">
    <citation type="submission" date="2019-05" db="EMBL/GenBank/DDBJ databases">
        <authorList>
            <person name="Chung H.-M."/>
            <person name="Dalia R."/>
            <person name="Diaz J."/>
            <person name="Khakhina S."/>
            <person name="Lee-Soety J.Y."/>
            <person name="Lindberg H.M."/>
            <person name="Pape-Zambito D.A."/>
            <person name="Sunnen C.N."/>
            <person name="Garlena R.A."/>
            <person name="Russell D.A."/>
            <person name="Pope W.H."/>
            <person name="Jacobs-Sera D."/>
            <person name="Hatfull G.F."/>
        </authorList>
    </citation>
    <scope>NUCLEOTIDE SEQUENCE [LARGE SCALE GENOMIC DNA]</scope>
</reference>
<dbReference type="EMBL" id="MK937605">
    <property type="protein sequence ID" value="QDH93049.1"/>
    <property type="molecule type" value="Genomic_DNA"/>
</dbReference>
<accession>A0A514DHG4</accession>
<protein>
    <submittedName>
        <fullName evidence="1">Uncharacterized protein</fullName>
    </submittedName>
</protein>
<sequence length="79" mass="9131">MAVRILTRHDVDKLDKLKHTYRQLRETQQYQADYVEENEDEYGDLPADCDEVMTDYAYDLAEVGGLLADALSDAMGWDQ</sequence>
<evidence type="ECO:0000313" key="2">
    <source>
        <dbReference type="Proteomes" id="UP000317263"/>
    </source>
</evidence>